<evidence type="ECO:0000313" key="2">
    <source>
        <dbReference type="Proteomes" id="UP000681340"/>
    </source>
</evidence>
<sequence length="361" mass="38980">MHPVSGDPRSEVEGEPGRFLVTDLIDLLIEFERVIGDEVGESDVRKWLAPFRDETSIDEADIDHALRLAEQDGIATRTTDSVGRIFWRPGRAVAADRDRAQENLRDATFLFLVARTVSDMPPEEVFVRDGEVAVAAAQAAIARLGAAIAREPKAVRAAVLLTGLLKENNNPFWPLATLLIVQFAPPEVAALAAFDLGMHLVGEKAYAQAAETLALAVDSDDEQIAVQAEIYRAYALARSGSASSAVALLRDRVGARPPANSALLDQAEEVLVQLLGEVPDEYPLLLERVGPRTGPITIRVAHLLAATGRDGQAESVCEQALGSSNPFLVSAVAPTLARIVRTYRDLPSALPALRRLRDHEV</sequence>
<proteinExistence type="predicted"/>
<keyword evidence="2" id="KW-1185">Reference proteome</keyword>
<dbReference type="Proteomes" id="UP000681340">
    <property type="component" value="Unassembled WGS sequence"/>
</dbReference>
<evidence type="ECO:0000313" key="1">
    <source>
        <dbReference type="EMBL" id="GIM64585.1"/>
    </source>
</evidence>
<gene>
    <name evidence="1" type="ORF">Aau02nite_11380</name>
</gene>
<dbReference type="EMBL" id="BOQL01000013">
    <property type="protein sequence ID" value="GIM64585.1"/>
    <property type="molecule type" value="Genomic_DNA"/>
</dbReference>
<evidence type="ECO:0008006" key="3">
    <source>
        <dbReference type="Google" id="ProtNLM"/>
    </source>
</evidence>
<comment type="caution">
    <text evidence="1">The sequence shown here is derived from an EMBL/GenBank/DDBJ whole genome shotgun (WGS) entry which is preliminary data.</text>
</comment>
<reference evidence="1" key="1">
    <citation type="submission" date="2021-03" db="EMBL/GenBank/DDBJ databases">
        <title>Whole genome shotgun sequence of Actinoplanes auranticolor NBRC 12245.</title>
        <authorList>
            <person name="Komaki H."/>
            <person name="Tamura T."/>
        </authorList>
    </citation>
    <scope>NUCLEOTIDE SEQUENCE</scope>
    <source>
        <strain evidence="1">NBRC 12245</strain>
    </source>
</reference>
<accession>A0A919S7A1</accession>
<protein>
    <recommendedName>
        <fullName evidence="3">Tetratricopeptide repeat protein</fullName>
    </recommendedName>
</protein>
<name>A0A919S7A1_9ACTN</name>
<organism evidence="1 2">
    <name type="scientific">Actinoplanes auranticolor</name>
    <dbReference type="NCBI Taxonomy" id="47988"/>
    <lineage>
        <taxon>Bacteria</taxon>
        <taxon>Bacillati</taxon>
        <taxon>Actinomycetota</taxon>
        <taxon>Actinomycetes</taxon>
        <taxon>Micromonosporales</taxon>
        <taxon>Micromonosporaceae</taxon>
        <taxon>Actinoplanes</taxon>
    </lineage>
</organism>
<dbReference type="AlphaFoldDB" id="A0A919S7A1"/>
<dbReference type="RefSeq" id="WP_212987240.1">
    <property type="nucleotide sequence ID" value="NZ_BAABEA010000038.1"/>
</dbReference>